<organism evidence="2 3">
    <name type="scientific">Bacillus oleivorans</name>
    <dbReference type="NCBI Taxonomy" id="1448271"/>
    <lineage>
        <taxon>Bacteria</taxon>
        <taxon>Bacillati</taxon>
        <taxon>Bacillota</taxon>
        <taxon>Bacilli</taxon>
        <taxon>Bacillales</taxon>
        <taxon>Bacillaceae</taxon>
        <taxon>Bacillus</taxon>
    </lineage>
</organism>
<dbReference type="AlphaFoldDB" id="A0A285CYU1"/>
<evidence type="ECO:0000256" key="1">
    <source>
        <dbReference type="SAM" id="Phobius"/>
    </source>
</evidence>
<keyword evidence="3" id="KW-1185">Reference proteome</keyword>
<dbReference type="EMBL" id="OAOP01000006">
    <property type="protein sequence ID" value="SNX72734.1"/>
    <property type="molecule type" value="Genomic_DNA"/>
</dbReference>
<evidence type="ECO:0000313" key="3">
    <source>
        <dbReference type="Proteomes" id="UP000219546"/>
    </source>
</evidence>
<dbReference type="OrthoDB" id="2640510at2"/>
<name>A0A285CYU1_9BACI</name>
<dbReference type="InterPro" id="IPR025032">
    <property type="entry name" value="DUF3949"/>
</dbReference>
<dbReference type="Pfam" id="PF13133">
    <property type="entry name" value="DUF3949"/>
    <property type="match status" value="1"/>
</dbReference>
<keyword evidence="1" id="KW-0472">Membrane</keyword>
<dbReference type="Proteomes" id="UP000219546">
    <property type="component" value="Unassembled WGS sequence"/>
</dbReference>
<reference evidence="2 3" key="1">
    <citation type="submission" date="2017-08" db="EMBL/GenBank/DDBJ databases">
        <authorList>
            <person name="de Groot N.N."/>
        </authorList>
    </citation>
    <scope>NUCLEOTIDE SEQUENCE [LARGE SCALE GENOMIC DNA]</scope>
    <source>
        <strain evidence="2 3">JC228</strain>
    </source>
</reference>
<protein>
    <submittedName>
        <fullName evidence="2">Uncharacterized protein DUF3949</fullName>
    </submittedName>
</protein>
<gene>
    <name evidence="2" type="ORF">SAMN05877753_106187</name>
</gene>
<keyword evidence="1" id="KW-1133">Transmembrane helix</keyword>
<evidence type="ECO:0000313" key="2">
    <source>
        <dbReference type="EMBL" id="SNX72734.1"/>
    </source>
</evidence>
<proteinExistence type="predicted"/>
<sequence length="86" mass="10267">MGVNVLLGILAAYILLSIALLPMQYRYIKELKEMDKRRKELELKQDEYFEKMSFETQQLHFHAQGSFLFIGANLMAELLYNWKHKK</sequence>
<dbReference type="RefSeq" id="WP_097159345.1">
    <property type="nucleotide sequence ID" value="NZ_JBEPMQ010000005.1"/>
</dbReference>
<accession>A0A285CYU1</accession>
<feature type="transmembrane region" description="Helical" evidence="1">
    <location>
        <begin position="6"/>
        <end position="28"/>
    </location>
</feature>
<keyword evidence="1" id="KW-0812">Transmembrane</keyword>